<dbReference type="SUPFAM" id="SSF48371">
    <property type="entry name" value="ARM repeat"/>
    <property type="match status" value="1"/>
</dbReference>
<protein>
    <recommendedName>
        <fullName evidence="9">Nuclear condensin complex subunit 3 C-terminal domain-containing protein</fullName>
    </recommendedName>
</protein>
<feature type="domain" description="Nuclear condensin complex subunit 3 C-terminal" evidence="9">
    <location>
        <begin position="565"/>
        <end position="711"/>
    </location>
</feature>
<gene>
    <name evidence="10" type="ORF">LIPSTDRAFT_69232</name>
</gene>
<dbReference type="InterPro" id="IPR011989">
    <property type="entry name" value="ARM-like"/>
</dbReference>
<dbReference type="PANTHER" id="PTHR14418:SF5">
    <property type="entry name" value="CONDENSIN COMPLEX SUBUNIT 3"/>
    <property type="match status" value="1"/>
</dbReference>
<dbReference type="STRING" id="675824.A0A1E3QBU3"/>
<sequence length="731" mass="82431">MVTEAYYQRASMSDDVVLRNGDSNVTAKDPSSTFAAATSHIFQDAQRSLTSHRKLCIKLRIVQQQASARGYEGEFNKKFTSLLNRILPIKKSEPAAEKIVKFCSHFVEYINSQGSGGQANNLDSDADMMDVDDEVESASTTDYRFVEFLLQHLLKGIDAKSKVVRYRVCQLLASIVQSVGEIDDDLFQGLRSAFVRRLHDKESSVRVQAVMGLSRLQGTDDEYEPEPITELLLNSLQHDSKADVRRAVLLNLDKSNITIPYALERARDVDTSTRRCVYARVLSDIGDFRLLSIGMREKVLSWGLNDRDASVRNAAVKTFATGWLENTGNDILELLERLDVLNSNVAEQAMKELFGYRPDLMKNLRFPDTLWENLTAETVFLARSFAAYCRETGMEDVLEDKMPEVTKLGFYIEKYSEFLKVEDNAATTVEQEFILEQLISITSNMDFSDEIGRRKIFNVMRDILSEKTLPESITEHAICVLRKVCIRERDFCQVIIEAISDMHDQIGSDKGDLKDADDSFHSALSVVDSPASVASTGSPRRSDTGSRRSSLMEERVLREVMINLKCLHIAQCMLENIEGALKDNLALMSMLEDLVIPSVRSHEAPVRERGLRCLGLCCLLDKELSLENIVLFMHCFNKGHNAVQVEALQIICDILISHGRALLDDENEIDSVIIRKMFLKGLNRCDSFEVQFAAALSLSKLLMAEVITEDQEITSAISDFVSENKARLKWN</sequence>
<dbReference type="GO" id="GO:0051301">
    <property type="term" value="P:cell division"/>
    <property type="evidence" value="ECO:0007669"/>
    <property type="project" value="UniProtKB-KW"/>
</dbReference>
<dbReference type="PANTHER" id="PTHR14418">
    <property type="entry name" value="CONDENSIN COMPLEX SUBUNIT 3-RELATED"/>
    <property type="match status" value="1"/>
</dbReference>
<dbReference type="InterPro" id="IPR016024">
    <property type="entry name" value="ARM-type_fold"/>
</dbReference>
<proteinExistence type="inferred from homology"/>
<dbReference type="GO" id="GO:0005737">
    <property type="term" value="C:cytoplasm"/>
    <property type="evidence" value="ECO:0007669"/>
    <property type="project" value="EnsemblFungi"/>
</dbReference>
<dbReference type="Pfam" id="PF12719">
    <property type="entry name" value="Cnd3"/>
    <property type="match status" value="1"/>
</dbReference>
<accession>A0A1E3QBU3</accession>
<dbReference type="GO" id="GO:0000796">
    <property type="term" value="C:condensin complex"/>
    <property type="evidence" value="ECO:0007669"/>
    <property type="project" value="EnsemblFungi"/>
</dbReference>
<organism evidence="10 11">
    <name type="scientific">Lipomyces starkeyi NRRL Y-11557</name>
    <dbReference type="NCBI Taxonomy" id="675824"/>
    <lineage>
        <taxon>Eukaryota</taxon>
        <taxon>Fungi</taxon>
        <taxon>Dikarya</taxon>
        <taxon>Ascomycota</taxon>
        <taxon>Saccharomycotina</taxon>
        <taxon>Lipomycetes</taxon>
        <taxon>Lipomycetales</taxon>
        <taxon>Lipomycetaceae</taxon>
        <taxon>Lipomyces</taxon>
    </lineage>
</organism>
<evidence type="ECO:0000313" key="11">
    <source>
        <dbReference type="Proteomes" id="UP000094385"/>
    </source>
</evidence>
<dbReference type="Gene3D" id="1.25.10.10">
    <property type="entry name" value="Leucine-rich Repeat Variant"/>
    <property type="match status" value="1"/>
</dbReference>
<evidence type="ECO:0000256" key="5">
    <source>
        <dbReference type="ARBA" id="ARBA00022776"/>
    </source>
</evidence>
<dbReference type="GO" id="GO:0007076">
    <property type="term" value="P:mitotic chromosome condensation"/>
    <property type="evidence" value="ECO:0007669"/>
    <property type="project" value="EnsemblFungi"/>
</dbReference>
<comment type="similarity">
    <text evidence="2">Belongs to the CND3 (condensin subunit 3) family.</text>
</comment>
<keyword evidence="7" id="KW-0131">Cell cycle</keyword>
<dbReference type="OrthoDB" id="27187at2759"/>
<comment type="subcellular location">
    <subcellularLocation>
        <location evidence="1">Chromosome</location>
    </subcellularLocation>
</comment>
<dbReference type="AlphaFoldDB" id="A0A1E3QBU3"/>
<evidence type="ECO:0000256" key="4">
    <source>
        <dbReference type="ARBA" id="ARBA00022618"/>
    </source>
</evidence>
<dbReference type="InterPro" id="IPR027165">
    <property type="entry name" value="CND3"/>
</dbReference>
<name>A0A1E3QBU3_LIPST</name>
<evidence type="ECO:0000256" key="7">
    <source>
        <dbReference type="ARBA" id="ARBA00023306"/>
    </source>
</evidence>
<dbReference type="Proteomes" id="UP000094385">
    <property type="component" value="Unassembled WGS sequence"/>
</dbReference>
<reference evidence="10 11" key="1">
    <citation type="journal article" date="2016" name="Proc. Natl. Acad. Sci. U.S.A.">
        <title>Comparative genomics of biotechnologically important yeasts.</title>
        <authorList>
            <person name="Riley R."/>
            <person name="Haridas S."/>
            <person name="Wolfe K.H."/>
            <person name="Lopes M.R."/>
            <person name="Hittinger C.T."/>
            <person name="Goeker M."/>
            <person name="Salamov A.A."/>
            <person name="Wisecaver J.H."/>
            <person name="Long T.M."/>
            <person name="Calvey C.H."/>
            <person name="Aerts A.L."/>
            <person name="Barry K.W."/>
            <person name="Choi C."/>
            <person name="Clum A."/>
            <person name="Coughlan A.Y."/>
            <person name="Deshpande S."/>
            <person name="Douglass A.P."/>
            <person name="Hanson S.J."/>
            <person name="Klenk H.-P."/>
            <person name="LaButti K.M."/>
            <person name="Lapidus A."/>
            <person name="Lindquist E.A."/>
            <person name="Lipzen A.M."/>
            <person name="Meier-Kolthoff J.P."/>
            <person name="Ohm R.A."/>
            <person name="Otillar R.P."/>
            <person name="Pangilinan J.L."/>
            <person name="Peng Y."/>
            <person name="Rokas A."/>
            <person name="Rosa C.A."/>
            <person name="Scheuner C."/>
            <person name="Sibirny A.A."/>
            <person name="Slot J.C."/>
            <person name="Stielow J.B."/>
            <person name="Sun H."/>
            <person name="Kurtzman C.P."/>
            <person name="Blackwell M."/>
            <person name="Grigoriev I.V."/>
            <person name="Jeffries T.W."/>
        </authorList>
    </citation>
    <scope>NUCLEOTIDE SEQUENCE [LARGE SCALE GENOMIC DNA]</scope>
    <source>
        <strain evidence="10 11">NRRL Y-11557</strain>
    </source>
</reference>
<keyword evidence="4" id="KW-0132">Cell division</keyword>
<keyword evidence="3" id="KW-0158">Chromosome</keyword>
<dbReference type="GO" id="GO:0005634">
    <property type="term" value="C:nucleus"/>
    <property type="evidence" value="ECO:0007669"/>
    <property type="project" value="EnsemblFungi"/>
</dbReference>
<evidence type="ECO:0000256" key="2">
    <source>
        <dbReference type="ARBA" id="ARBA00006533"/>
    </source>
</evidence>
<evidence type="ECO:0000256" key="3">
    <source>
        <dbReference type="ARBA" id="ARBA00022454"/>
    </source>
</evidence>
<evidence type="ECO:0000256" key="8">
    <source>
        <dbReference type="SAM" id="MobiDB-lite"/>
    </source>
</evidence>
<evidence type="ECO:0000256" key="6">
    <source>
        <dbReference type="ARBA" id="ARBA00023067"/>
    </source>
</evidence>
<dbReference type="GO" id="GO:0003690">
    <property type="term" value="F:double-stranded DNA binding"/>
    <property type="evidence" value="ECO:0007669"/>
    <property type="project" value="EnsemblFungi"/>
</dbReference>
<dbReference type="GO" id="GO:0000793">
    <property type="term" value="C:condensed chromosome"/>
    <property type="evidence" value="ECO:0007669"/>
    <property type="project" value="TreeGrafter"/>
</dbReference>
<keyword evidence="11" id="KW-1185">Reference proteome</keyword>
<evidence type="ECO:0000313" key="10">
    <source>
        <dbReference type="EMBL" id="ODQ75048.1"/>
    </source>
</evidence>
<feature type="compositionally biased region" description="Basic and acidic residues" evidence="8">
    <location>
        <begin position="540"/>
        <end position="550"/>
    </location>
</feature>
<dbReference type="GO" id="GO:1990814">
    <property type="term" value="F:DNA/DNA annealing activity"/>
    <property type="evidence" value="ECO:0007669"/>
    <property type="project" value="EnsemblFungi"/>
</dbReference>
<keyword evidence="5" id="KW-0498">Mitosis</keyword>
<keyword evidence="6" id="KW-0226">DNA condensation</keyword>
<evidence type="ECO:0000256" key="1">
    <source>
        <dbReference type="ARBA" id="ARBA00004286"/>
    </source>
</evidence>
<feature type="region of interest" description="Disordered" evidence="8">
    <location>
        <begin position="528"/>
        <end position="550"/>
    </location>
</feature>
<dbReference type="GO" id="GO:0016887">
    <property type="term" value="F:ATP hydrolysis activity"/>
    <property type="evidence" value="ECO:0007669"/>
    <property type="project" value="EnsemblFungi"/>
</dbReference>
<dbReference type="EMBL" id="KV454291">
    <property type="protein sequence ID" value="ODQ75048.1"/>
    <property type="molecule type" value="Genomic_DNA"/>
</dbReference>
<evidence type="ECO:0000259" key="9">
    <source>
        <dbReference type="Pfam" id="PF12719"/>
    </source>
</evidence>
<dbReference type="InterPro" id="IPR025977">
    <property type="entry name" value="Cnd3_C"/>
</dbReference>